<dbReference type="InterPro" id="IPR036266">
    <property type="entry name" value="SecA_Wing/Scaffold_sf"/>
</dbReference>
<evidence type="ECO:0000256" key="12">
    <source>
        <dbReference type="ARBA" id="ARBA00022967"/>
    </source>
</evidence>
<dbReference type="SUPFAM" id="SSF81767">
    <property type="entry name" value="Pre-protein crosslinking domain of SecA"/>
    <property type="match status" value="1"/>
</dbReference>
<dbReference type="Pfam" id="PF21090">
    <property type="entry name" value="P-loop_SecA"/>
    <property type="match status" value="2"/>
</dbReference>
<evidence type="ECO:0000256" key="7">
    <source>
        <dbReference type="ARBA" id="ARBA00022723"/>
    </source>
</evidence>
<dbReference type="InterPro" id="IPR027417">
    <property type="entry name" value="P-loop_NTPase"/>
</dbReference>
<keyword evidence="6 15" id="KW-0963">Cytoplasm</keyword>
<feature type="binding site" evidence="15">
    <location>
        <begin position="103"/>
        <end position="107"/>
    </location>
    <ligand>
        <name>ATP</name>
        <dbReference type="ChEBI" id="CHEBI:30616"/>
    </ligand>
</feature>
<keyword evidence="5 15" id="KW-1003">Cell membrane</keyword>
<evidence type="ECO:0000256" key="10">
    <source>
        <dbReference type="ARBA" id="ARBA00022840"/>
    </source>
</evidence>
<keyword evidence="13 15" id="KW-0811">Translocation</keyword>
<keyword evidence="7" id="KW-0479">Metal-binding</keyword>
<dbReference type="NCBIfam" id="NF006630">
    <property type="entry name" value="PRK09200.1"/>
    <property type="match status" value="1"/>
</dbReference>
<proteinExistence type="inferred from homology"/>
<feature type="binding site" evidence="15">
    <location>
        <position position="85"/>
    </location>
    <ligand>
        <name>ATP</name>
        <dbReference type="ChEBI" id="CHEBI:30616"/>
    </ligand>
</feature>
<evidence type="ECO:0000313" key="22">
    <source>
        <dbReference type="Proteomes" id="UP000230731"/>
    </source>
</evidence>
<dbReference type="Pfam" id="PF07517">
    <property type="entry name" value="SecA_DEAD"/>
    <property type="match status" value="1"/>
</dbReference>
<comment type="catalytic activity">
    <reaction evidence="15">
        <text>ATP + H2O + cellular proteinSide 1 = ADP + phosphate + cellular proteinSide 2.</text>
        <dbReference type="EC" id="7.4.2.8"/>
    </reaction>
</comment>
<comment type="similarity">
    <text evidence="3 15 16">Belongs to the SecA family.</text>
</comment>
<dbReference type="FunFam" id="3.40.50.300:FF:000429">
    <property type="entry name" value="Preprotein translocase subunit SecA"/>
    <property type="match status" value="1"/>
</dbReference>
<dbReference type="GO" id="GO:0017038">
    <property type="term" value="P:protein import"/>
    <property type="evidence" value="ECO:0007669"/>
    <property type="project" value="InterPro"/>
</dbReference>
<dbReference type="GO" id="GO:0005886">
    <property type="term" value="C:plasma membrane"/>
    <property type="evidence" value="ECO:0007669"/>
    <property type="project" value="UniProtKB-SubCell"/>
</dbReference>
<dbReference type="GO" id="GO:0005524">
    <property type="term" value="F:ATP binding"/>
    <property type="evidence" value="ECO:0007669"/>
    <property type="project" value="UniProtKB-UniRule"/>
</dbReference>
<feature type="region of interest" description="Disordered" evidence="17">
    <location>
        <begin position="817"/>
        <end position="846"/>
    </location>
</feature>
<evidence type="ECO:0000256" key="11">
    <source>
        <dbReference type="ARBA" id="ARBA00022927"/>
    </source>
</evidence>
<protein>
    <recommendedName>
        <fullName evidence="15 16">Protein translocase subunit SecA</fullName>
        <ecNumber evidence="15">7.4.2.8</ecNumber>
    </recommendedName>
</protein>
<feature type="domain" description="Helicase ATP-binding" evidence="18">
    <location>
        <begin position="87"/>
        <end position="245"/>
    </location>
</feature>
<dbReference type="HAMAP" id="MF_01382">
    <property type="entry name" value="SecA"/>
    <property type="match status" value="1"/>
</dbReference>
<evidence type="ECO:0000259" key="19">
    <source>
        <dbReference type="PROSITE" id="PS51194"/>
    </source>
</evidence>
<evidence type="ECO:0000256" key="13">
    <source>
        <dbReference type="ARBA" id="ARBA00023010"/>
    </source>
</evidence>
<dbReference type="Pfam" id="PF02810">
    <property type="entry name" value="SEC-C"/>
    <property type="match status" value="1"/>
</dbReference>
<accession>A0A2M6WYH5</accession>
<name>A0A2M6WYH5_9BACT</name>
<evidence type="ECO:0000256" key="5">
    <source>
        <dbReference type="ARBA" id="ARBA00022475"/>
    </source>
</evidence>
<dbReference type="CDD" id="cd18803">
    <property type="entry name" value="SF2_C_secA"/>
    <property type="match status" value="1"/>
</dbReference>
<dbReference type="GO" id="GO:0065002">
    <property type="term" value="P:intracellular protein transmembrane transport"/>
    <property type="evidence" value="ECO:0007669"/>
    <property type="project" value="UniProtKB-UniRule"/>
</dbReference>
<dbReference type="InterPro" id="IPR011130">
    <property type="entry name" value="SecA_preprotein_X-link_dom"/>
</dbReference>
<evidence type="ECO:0000256" key="9">
    <source>
        <dbReference type="ARBA" id="ARBA00022833"/>
    </source>
</evidence>
<dbReference type="InterPro" id="IPR044722">
    <property type="entry name" value="SecA_SF2_C"/>
</dbReference>
<comment type="cofactor">
    <cofactor evidence="1">
        <name>Zn(2+)</name>
        <dbReference type="ChEBI" id="CHEBI:29105"/>
    </cofactor>
</comment>
<dbReference type="Gene3D" id="1.10.3060.10">
    <property type="entry name" value="Helical scaffold and wing domains of SecA"/>
    <property type="match status" value="1"/>
</dbReference>
<evidence type="ECO:0000259" key="20">
    <source>
        <dbReference type="PROSITE" id="PS51196"/>
    </source>
</evidence>
<feature type="binding site" evidence="15">
    <location>
        <position position="492"/>
    </location>
    <ligand>
        <name>ATP</name>
        <dbReference type="ChEBI" id="CHEBI:30616"/>
    </ligand>
</feature>
<comment type="subunit">
    <text evidence="15">Monomer and homodimer. Part of the essential Sec protein translocation apparatus which comprises SecA, SecYEG and auxiliary proteins SecDF. Other proteins may also be involved.</text>
</comment>
<dbReference type="Pfam" id="PF07516">
    <property type="entry name" value="SecA_SW"/>
    <property type="match status" value="1"/>
</dbReference>
<dbReference type="SMART" id="SM00958">
    <property type="entry name" value="SecA_PP_bind"/>
    <property type="match status" value="1"/>
</dbReference>
<dbReference type="InterPro" id="IPR014001">
    <property type="entry name" value="Helicase_ATP-bd"/>
</dbReference>
<evidence type="ECO:0000256" key="15">
    <source>
        <dbReference type="HAMAP-Rule" id="MF_01382"/>
    </source>
</evidence>
<dbReference type="GO" id="GO:0006605">
    <property type="term" value="P:protein targeting"/>
    <property type="evidence" value="ECO:0007669"/>
    <property type="project" value="UniProtKB-UniRule"/>
</dbReference>
<dbReference type="InterPro" id="IPR000185">
    <property type="entry name" value="SecA"/>
</dbReference>
<dbReference type="PROSITE" id="PS51192">
    <property type="entry name" value="HELICASE_ATP_BIND_1"/>
    <property type="match status" value="1"/>
</dbReference>
<dbReference type="Pfam" id="PF01043">
    <property type="entry name" value="SecA_PP_bind"/>
    <property type="match status" value="1"/>
</dbReference>
<organism evidence="21 22">
    <name type="scientific">Candidatus Andersenbacteria bacterium CG10_big_fil_rev_8_21_14_0_10_54_11</name>
    <dbReference type="NCBI Taxonomy" id="1974485"/>
    <lineage>
        <taxon>Bacteria</taxon>
        <taxon>Candidatus Anderseniibacteriota</taxon>
    </lineage>
</organism>
<dbReference type="PROSITE" id="PS51194">
    <property type="entry name" value="HELICASE_CTER"/>
    <property type="match status" value="1"/>
</dbReference>
<evidence type="ECO:0000256" key="4">
    <source>
        <dbReference type="ARBA" id="ARBA00022448"/>
    </source>
</evidence>
<dbReference type="PRINTS" id="PR00906">
    <property type="entry name" value="SECA"/>
</dbReference>
<keyword evidence="12 15" id="KW-1278">Translocase</keyword>
<dbReference type="NCBIfam" id="TIGR00963">
    <property type="entry name" value="secA"/>
    <property type="match status" value="1"/>
</dbReference>
<dbReference type="InterPro" id="IPR014018">
    <property type="entry name" value="SecA_motor_DEAD"/>
</dbReference>
<feature type="compositionally biased region" description="Low complexity" evidence="17">
    <location>
        <begin position="834"/>
        <end position="846"/>
    </location>
</feature>
<dbReference type="FunFam" id="3.90.1440.10:FF:000002">
    <property type="entry name" value="Protein translocase subunit SecA"/>
    <property type="match status" value="1"/>
</dbReference>
<dbReference type="GO" id="GO:0005829">
    <property type="term" value="C:cytosol"/>
    <property type="evidence" value="ECO:0007669"/>
    <property type="project" value="TreeGrafter"/>
</dbReference>
<dbReference type="EC" id="7.4.2.8" evidence="15"/>
<reference evidence="22" key="1">
    <citation type="submission" date="2017-09" db="EMBL/GenBank/DDBJ databases">
        <title>Depth-based differentiation of microbial function through sediment-hosted aquifers and enrichment of novel symbionts in the deep terrestrial subsurface.</title>
        <authorList>
            <person name="Probst A.J."/>
            <person name="Ladd B."/>
            <person name="Jarett J.K."/>
            <person name="Geller-Mcgrath D.E."/>
            <person name="Sieber C.M.K."/>
            <person name="Emerson J.B."/>
            <person name="Anantharaman K."/>
            <person name="Thomas B.C."/>
            <person name="Malmstrom R."/>
            <person name="Stieglmeier M."/>
            <person name="Klingl A."/>
            <person name="Woyke T."/>
            <person name="Ryan C.M."/>
            <person name="Banfield J.F."/>
        </authorList>
    </citation>
    <scope>NUCLEOTIDE SEQUENCE [LARGE SCALE GENOMIC DNA]</scope>
</reference>
<keyword evidence="4 15" id="KW-0813">Transport</keyword>
<evidence type="ECO:0000256" key="2">
    <source>
        <dbReference type="ARBA" id="ARBA00004170"/>
    </source>
</evidence>
<keyword evidence="9" id="KW-0862">Zinc</keyword>
<sequence length="881" mass="98056">MAFWQHMLGRQSRFERVVQHYRPSVAAINALAAEMKALSDTALRERAIQHRGKTIGQLTAAAPEIFASVREASARVLQMRHFDVQLLGGFALLNGMIAEMKTGEGKTLVATLPLILYALSGRGAHLVTVNDYLARRDAEWMGPLYDFFGLSVGVVVPGMSAEEKRGAYASDITYGTNNEFGFDYLRDNMAQRPEDMVQRELFFAIVDEVDSILIDEARTPLIISAPDSESTQLYQQFSRLVPQLATEHDYNVDEKRKAVTLTDEGVERVEKLLGIENMYAEKGIRFVHHLEQALRAHTLYKRDKEYVVKDGEVIIVDEFTGRLMQGRRYSEGLHQAIEAKEGVKVQQESRTLATITFQNFFRLYDILAGMTGTAVTSAEEFEKVYNLDVAVVPTNKPLTRLDKPDRIYAHEKAKFSAAVREIATRHAAGQPVLVGTIAIEKSEYLSQLLTREGVPHEVLNAKHHAREAEIITKAGQPGAVTISTNMAGRGTDIKLGDGVASRGGLFVLGTERHEARRIDNQLRGRSGRQGDPGETQFFVSLEDDVMRVFGGDRIRRLMERLRVPEDEPIENRLVTKAITGAQERVEGYYFDMRKQLLSYDDVLNKQRGAIYTLRRGVLTDAVWRDGEGKTALREKVEALVRDFGATLVAVHTAEDQLEEWNTDEIIESVHALAAAPVDSLRPAIAAARETAATDGLQPAREQLSDAVQAHLTEQLAIREQRFGAEELSKLEQAAVLRAIDVHWMDHLDTMDYLRTGIGLRGYGQRDPLVEYQKEGYQLFQNLMDTIRTSLLETIFHAEPRFAEARAAAMPQNIRAQGAQEGSGLHQLAGGATPAAGEQPQSAQQAAAIPDNPLRNEYKGIGRNDPCPCGSGKKFKRCHGAV</sequence>
<comment type="subcellular location">
    <subcellularLocation>
        <location evidence="15">Cell membrane</location>
        <topology evidence="15">Peripheral membrane protein</topology>
        <orientation evidence="15">Cytoplasmic side</orientation>
    </subcellularLocation>
    <subcellularLocation>
        <location evidence="15">Cytoplasm</location>
    </subcellularLocation>
    <subcellularLocation>
        <location evidence="2">Membrane</location>
        <topology evidence="2">Peripheral membrane protein</topology>
    </subcellularLocation>
    <text evidence="15">Distribution is 50-50.</text>
</comment>
<dbReference type="InterPro" id="IPR011115">
    <property type="entry name" value="SecA_DEAD"/>
</dbReference>
<evidence type="ECO:0000256" key="17">
    <source>
        <dbReference type="SAM" id="MobiDB-lite"/>
    </source>
</evidence>
<dbReference type="InterPro" id="IPR011116">
    <property type="entry name" value="SecA_Wing/Scaffold"/>
</dbReference>
<keyword evidence="11 15" id="KW-0653">Protein transport</keyword>
<evidence type="ECO:0000256" key="6">
    <source>
        <dbReference type="ARBA" id="ARBA00022490"/>
    </source>
</evidence>
<keyword evidence="14 15" id="KW-0472">Membrane</keyword>
<feature type="domain" description="SecA family profile" evidence="20">
    <location>
        <begin position="3"/>
        <end position="570"/>
    </location>
</feature>
<comment type="caution">
    <text evidence="21">The sequence shown here is derived from an EMBL/GenBank/DDBJ whole genome shotgun (WGS) entry which is preliminary data.</text>
</comment>
<dbReference type="GO" id="GO:0031522">
    <property type="term" value="C:cell envelope Sec protein transport complex"/>
    <property type="evidence" value="ECO:0007669"/>
    <property type="project" value="TreeGrafter"/>
</dbReference>
<dbReference type="GO" id="GO:0008564">
    <property type="term" value="F:protein-exporting ATPase activity"/>
    <property type="evidence" value="ECO:0007669"/>
    <property type="project" value="UniProtKB-EC"/>
</dbReference>
<dbReference type="InterPro" id="IPR001650">
    <property type="entry name" value="Helicase_C-like"/>
</dbReference>
<dbReference type="CDD" id="cd17928">
    <property type="entry name" value="DEXDc_SecA"/>
    <property type="match status" value="1"/>
</dbReference>
<dbReference type="InterPro" id="IPR004027">
    <property type="entry name" value="SEC_C_motif"/>
</dbReference>
<dbReference type="PANTHER" id="PTHR30612:SF0">
    <property type="entry name" value="CHLOROPLAST PROTEIN-TRANSPORTING ATPASE"/>
    <property type="match status" value="1"/>
</dbReference>
<dbReference type="InterPro" id="IPR020937">
    <property type="entry name" value="SecA_CS"/>
</dbReference>
<evidence type="ECO:0000256" key="14">
    <source>
        <dbReference type="ARBA" id="ARBA00023136"/>
    </source>
</evidence>
<evidence type="ECO:0000256" key="16">
    <source>
        <dbReference type="RuleBase" id="RU003874"/>
    </source>
</evidence>
<dbReference type="GO" id="GO:0046872">
    <property type="term" value="F:metal ion binding"/>
    <property type="evidence" value="ECO:0007669"/>
    <property type="project" value="UniProtKB-KW"/>
</dbReference>
<evidence type="ECO:0000256" key="1">
    <source>
        <dbReference type="ARBA" id="ARBA00001947"/>
    </source>
</evidence>
<dbReference type="EMBL" id="PEZP01000043">
    <property type="protein sequence ID" value="PIT97831.1"/>
    <property type="molecule type" value="Genomic_DNA"/>
</dbReference>
<dbReference type="InterPro" id="IPR036670">
    <property type="entry name" value="SecA_X-link_sf"/>
</dbReference>
<evidence type="ECO:0000259" key="18">
    <source>
        <dbReference type="PROSITE" id="PS51192"/>
    </source>
</evidence>
<dbReference type="AlphaFoldDB" id="A0A2M6WYH5"/>
<evidence type="ECO:0000256" key="8">
    <source>
        <dbReference type="ARBA" id="ARBA00022741"/>
    </source>
</evidence>
<evidence type="ECO:0000256" key="3">
    <source>
        <dbReference type="ARBA" id="ARBA00007650"/>
    </source>
</evidence>
<dbReference type="SUPFAM" id="SSF81886">
    <property type="entry name" value="Helical scaffold and wing domains of SecA"/>
    <property type="match status" value="1"/>
</dbReference>
<dbReference type="SUPFAM" id="SSF52540">
    <property type="entry name" value="P-loop containing nucleoside triphosphate hydrolases"/>
    <property type="match status" value="2"/>
</dbReference>
<gene>
    <name evidence="15 21" type="primary">secA</name>
    <name evidence="21" type="ORF">COT71_04005</name>
</gene>
<evidence type="ECO:0000313" key="21">
    <source>
        <dbReference type="EMBL" id="PIT97831.1"/>
    </source>
</evidence>
<comment type="function">
    <text evidence="15">Part of the Sec protein translocase complex. Interacts with the SecYEG preprotein conducting channel. Has a central role in coupling the hydrolysis of ATP to the transfer of proteins into and across the cell membrane, serving as an ATP-driven molecular motor driving the stepwise translocation of polypeptide chains across the membrane.</text>
</comment>
<dbReference type="SMART" id="SM00957">
    <property type="entry name" value="SecA_DEAD"/>
    <property type="match status" value="1"/>
</dbReference>
<keyword evidence="10 15" id="KW-0067">ATP-binding</keyword>
<dbReference type="PROSITE" id="PS01312">
    <property type="entry name" value="SECA"/>
    <property type="match status" value="1"/>
</dbReference>
<feature type="domain" description="Helicase C-terminal" evidence="19">
    <location>
        <begin position="414"/>
        <end position="577"/>
    </location>
</feature>
<dbReference type="Gene3D" id="3.40.50.300">
    <property type="entry name" value="P-loop containing nucleotide triphosphate hydrolases"/>
    <property type="match status" value="3"/>
</dbReference>
<dbReference type="PANTHER" id="PTHR30612">
    <property type="entry name" value="SECA INNER MEMBRANE COMPONENT OF SEC PROTEIN SECRETION SYSTEM"/>
    <property type="match status" value="1"/>
</dbReference>
<dbReference type="Proteomes" id="UP000230731">
    <property type="component" value="Unassembled WGS sequence"/>
</dbReference>
<keyword evidence="8 15" id="KW-0547">Nucleotide-binding</keyword>
<dbReference type="GO" id="GO:0043952">
    <property type="term" value="P:protein transport by the Sec complex"/>
    <property type="evidence" value="ECO:0007669"/>
    <property type="project" value="TreeGrafter"/>
</dbReference>
<dbReference type="Gene3D" id="3.90.1440.10">
    <property type="entry name" value="SecA, preprotein cross-linking domain"/>
    <property type="match status" value="1"/>
</dbReference>
<dbReference type="PROSITE" id="PS51196">
    <property type="entry name" value="SECA_MOTOR_DEAD"/>
    <property type="match status" value="1"/>
</dbReference>